<dbReference type="EMBL" id="JH711581">
    <property type="protein sequence ID" value="EIW78957.1"/>
    <property type="molecule type" value="Genomic_DNA"/>
</dbReference>
<sequence length="468" mass="50958">MAKLGKLEWDDDSSDEYIEEHRRHMKRRKVEVSEVALYGRAKNIASLFLTPLPDLLGAPDKPCYAEDGNASGQPPTVAFDELISPLLSELKAARQHEIDREGLVGAQGESLRPLRHHEANALLERKEILAPEPAYANGQTPPMMRIVALRKLSLERERRRAHVSGPNLSLGQPLAPPKVEDDTGSTSDLLDKTPVPSVASLSPLPNPLPTLPPPPGVIASLNAIRTTPFSRSFLSRIVGSAEHGVTHEHGGPSALSAVGTVSQVGGLGNASSGAGRRGDVVAADWETRTAWMGLMDDVREHFAFMHPDREQPGVNPSELQMPIAYRTLAATHLPQVNDLLERTFWNGIDVGDALQHDPERCTLVATHGALVVAVVLASAPSSREAYVTYLTVRAGWDGAGIASTLLYHLLALNPDRDVTLHVSANNPAMLLYNRFGFKAEQFVAGFYDAYLHPDSRASKNAMFLRLRR</sequence>
<dbReference type="Proteomes" id="UP000053558">
    <property type="component" value="Unassembled WGS sequence"/>
</dbReference>
<gene>
    <name evidence="3" type="ORF">CONPUDRAFT_138221</name>
</gene>
<proteinExistence type="predicted"/>
<evidence type="ECO:0000259" key="2">
    <source>
        <dbReference type="PROSITE" id="PS51186"/>
    </source>
</evidence>
<dbReference type="OMA" id="RHHEANA"/>
<comment type="caution">
    <text evidence="3">The sequence shown here is derived from an EMBL/GenBank/DDBJ whole genome shotgun (WGS) entry which is preliminary data.</text>
</comment>
<dbReference type="GO" id="GO:0016747">
    <property type="term" value="F:acyltransferase activity, transferring groups other than amino-acyl groups"/>
    <property type="evidence" value="ECO:0007669"/>
    <property type="project" value="InterPro"/>
</dbReference>
<feature type="domain" description="N-acetyltransferase" evidence="2">
    <location>
        <begin position="323"/>
        <end position="467"/>
    </location>
</feature>
<organism evidence="3 4">
    <name type="scientific">Coniophora puteana (strain RWD-64-598)</name>
    <name type="common">Brown rot fungus</name>
    <dbReference type="NCBI Taxonomy" id="741705"/>
    <lineage>
        <taxon>Eukaryota</taxon>
        <taxon>Fungi</taxon>
        <taxon>Dikarya</taxon>
        <taxon>Basidiomycota</taxon>
        <taxon>Agaricomycotina</taxon>
        <taxon>Agaricomycetes</taxon>
        <taxon>Agaricomycetidae</taxon>
        <taxon>Boletales</taxon>
        <taxon>Coniophorineae</taxon>
        <taxon>Coniophoraceae</taxon>
        <taxon>Coniophora</taxon>
    </lineage>
</organism>
<dbReference type="OrthoDB" id="4080456at2759"/>
<feature type="compositionally biased region" description="Low complexity" evidence="1">
    <location>
        <begin position="194"/>
        <end position="203"/>
    </location>
</feature>
<dbReference type="GeneID" id="19201161"/>
<dbReference type="AlphaFoldDB" id="A0A5M3MIZ8"/>
<reference evidence="4" key="1">
    <citation type="journal article" date="2012" name="Science">
        <title>The Paleozoic origin of enzymatic lignin decomposition reconstructed from 31 fungal genomes.</title>
        <authorList>
            <person name="Floudas D."/>
            <person name="Binder M."/>
            <person name="Riley R."/>
            <person name="Barry K."/>
            <person name="Blanchette R.A."/>
            <person name="Henrissat B."/>
            <person name="Martinez A.T."/>
            <person name="Otillar R."/>
            <person name="Spatafora J.W."/>
            <person name="Yadav J.S."/>
            <person name="Aerts A."/>
            <person name="Benoit I."/>
            <person name="Boyd A."/>
            <person name="Carlson A."/>
            <person name="Copeland A."/>
            <person name="Coutinho P.M."/>
            <person name="de Vries R.P."/>
            <person name="Ferreira P."/>
            <person name="Findley K."/>
            <person name="Foster B."/>
            <person name="Gaskell J."/>
            <person name="Glotzer D."/>
            <person name="Gorecki P."/>
            <person name="Heitman J."/>
            <person name="Hesse C."/>
            <person name="Hori C."/>
            <person name="Igarashi K."/>
            <person name="Jurgens J.A."/>
            <person name="Kallen N."/>
            <person name="Kersten P."/>
            <person name="Kohler A."/>
            <person name="Kuees U."/>
            <person name="Kumar T.K.A."/>
            <person name="Kuo A."/>
            <person name="LaButti K."/>
            <person name="Larrondo L.F."/>
            <person name="Lindquist E."/>
            <person name="Ling A."/>
            <person name="Lombard V."/>
            <person name="Lucas S."/>
            <person name="Lundell T."/>
            <person name="Martin R."/>
            <person name="McLaughlin D.J."/>
            <person name="Morgenstern I."/>
            <person name="Morin E."/>
            <person name="Murat C."/>
            <person name="Nagy L.G."/>
            <person name="Nolan M."/>
            <person name="Ohm R.A."/>
            <person name="Patyshakuliyeva A."/>
            <person name="Rokas A."/>
            <person name="Ruiz-Duenas F.J."/>
            <person name="Sabat G."/>
            <person name="Salamov A."/>
            <person name="Samejima M."/>
            <person name="Schmutz J."/>
            <person name="Slot J.C."/>
            <person name="St John F."/>
            <person name="Stenlid J."/>
            <person name="Sun H."/>
            <person name="Sun S."/>
            <person name="Syed K."/>
            <person name="Tsang A."/>
            <person name="Wiebenga A."/>
            <person name="Young D."/>
            <person name="Pisabarro A."/>
            <person name="Eastwood D.C."/>
            <person name="Martin F."/>
            <person name="Cullen D."/>
            <person name="Grigoriev I.V."/>
            <person name="Hibbett D.S."/>
        </authorList>
    </citation>
    <scope>NUCLEOTIDE SEQUENCE [LARGE SCALE GENOMIC DNA]</scope>
    <source>
        <strain evidence="4">RWD-64-598 SS2</strain>
    </source>
</reference>
<protein>
    <recommendedName>
        <fullName evidence="2">N-acetyltransferase domain-containing protein</fullName>
    </recommendedName>
</protein>
<dbReference type="Pfam" id="PF00583">
    <property type="entry name" value="Acetyltransf_1"/>
    <property type="match status" value="1"/>
</dbReference>
<dbReference type="Gene3D" id="3.40.630.30">
    <property type="match status" value="1"/>
</dbReference>
<dbReference type="RefSeq" id="XP_007770703.1">
    <property type="nucleotide sequence ID" value="XM_007772513.1"/>
</dbReference>
<evidence type="ECO:0000313" key="3">
    <source>
        <dbReference type="EMBL" id="EIW78957.1"/>
    </source>
</evidence>
<feature type="region of interest" description="Disordered" evidence="1">
    <location>
        <begin position="158"/>
        <end position="209"/>
    </location>
</feature>
<evidence type="ECO:0000256" key="1">
    <source>
        <dbReference type="SAM" id="MobiDB-lite"/>
    </source>
</evidence>
<dbReference type="PROSITE" id="PS51186">
    <property type="entry name" value="GNAT"/>
    <property type="match status" value="1"/>
</dbReference>
<dbReference type="KEGG" id="cput:CONPUDRAFT_138221"/>
<keyword evidence="4" id="KW-1185">Reference proteome</keyword>
<evidence type="ECO:0000313" key="4">
    <source>
        <dbReference type="Proteomes" id="UP000053558"/>
    </source>
</evidence>
<name>A0A5M3MIZ8_CONPW</name>
<accession>A0A5M3MIZ8</accession>
<dbReference type="InterPro" id="IPR016181">
    <property type="entry name" value="Acyl_CoA_acyltransferase"/>
</dbReference>
<dbReference type="SUPFAM" id="SSF55729">
    <property type="entry name" value="Acyl-CoA N-acyltransferases (Nat)"/>
    <property type="match status" value="1"/>
</dbReference>
<dbReference type="InterPro" id="IPR000182">
    <property type="entry name" value="GNAT_dom"/>
</dbReference>